<proteinExistence type="predicted"/>
<dbReference type="Proteomes" id="UP000325313">
    <property type="component" value="Unassembled WGS sequence"/>
</dbReference>
<name>A0A5B0Q8T0_PUCGR</name>
<gene>
    <name evidence="3" type="ORF">PGTUg99_030625</name>
</gene>
<sequence>MAGYHPGDVKGKFREGSPGEAPKRGGATSGDRDPRTRLGGELAEWLVEGASSFLFYITTLFTLVQNRYPKIYHTY</sequence>
<organism evidence="3 4">
    <name type="scientific">Puccinia graminis f. sp. tritici</name>
    <dbReference type="NCBI Taxonomy" id="56615"/>
    <lineage>
        <taxon>Eukaryota</taxon>
        <taxon>Fungi</taxon>
        <taxon>Dikarya</taxon>
        <taxon>Basidiomycota</taxon>
        <taxon>Pucciniomycotina</taxon>
        <taxon>Pucciniomycetes</taxon>
        <taxon>Pucciniales</taxon>
        <taxon>Pucciniaceae</taxon>
        <taxon>Puccinia</taxon>
    </lineage>
</organism>
<feature type="transmembrane region" description="Helical" evidence="2">
    <location>
        <begin position="45"/>
        <end position="64"/>
    </location>
</feature>
<feature type="region of interest" description="Disordered" evidence="1">
    <location>
        <begin position="1"/>
        <end position="36"/>
    </location>
</feature>
<evidence type="ECO:0000313" key="3">
    <source>
        <dbReference type="EMBL" id="KAA1109364.1"/>
    </source>
</evidence>
<dbReference type="AlphaFoldDB" id="A0A5B0Q8T0"/>
<evidence type="ECO:0000256" key="2">
    <source>
        <dbReference type="SAM" id="Phobius"/>
    </source>
</evidence>
<keyword evidence="2" id="KW-0472">Membrane</keyword>
<protein>
    <submittedName>
        <fullName evidence="3">Uncharacterized protein</fullName>
    </submittedName>
</protein>
<evidence type="ECO:0000256" key="1">
    <source>
        <dbReference type="SAM" id="MobiDB-lite"/>
    </source>
</evidence>
<evidence type="ECO:0000313" key="4">
    <source>
        <dbReference type="Proteomes" id="UP000325313"/>
    </source>
</evidence>
<feature type="compositionally biased region" description="Basic and acidic residues" evidence="1">
    <location>
        <begin position="7"/>
        <end position="23"/>
    </location>
</feature>
<dbReference type="EMBL" id="VDEP01000305">
    <property type="protein sequence ID" value="KAA1109364.1"/>
    <property type="molecule type" value="Genomic_DNA"/>
</dbReference>
<comment type="caution">
    <text evidence="3">The sequence shown here is derived from an EMBL/GenBank/DDBJ whole genome shotgun (WGS) entry which is preliminary data.</text>
</comment>
<keyword evidence="2" id="KW-1133">Transmembrane helix</keyword>
<reference evidence="3 4" key="1">
    <citation type="submission" date="2019-05" db="EMBL/GenBank/DDBJ databases">
        <title>Emergence of the Ug99 lineage of the wheat stem rust pathogen through somatic hybridization.</title>
        <authorList>
            <person name="Li F."/>
            <person name="Upadhyaya N.M."/>
            <person name="Sperschneider J."/>
            <person name="Matny O."/>
            <person name="Nguyen-Phuc H."/>
            <person name="Mago R."/>
            <person name="Raley C."/>
            <person name="Miller M.E."/>
            <person name="Silverstein K.A.T."/>
            <person name="Henningsen E."/>
            <person name="Hirsch C.D."/>
            <person name="Visser B."/>
            <person name="Pretorius Z.A."/>
            <person name="Steffenson B.J."/>
            <person name="Schwessinger B."/>
            <person name="Dodds P.N."/>
            <person name="Figueroa M."/>
        </authorList>
    </citation>
    <scope>NUCLEOTIDE SEQUENCE [LARGE SCALE GENOMIC DNA]</scope>
    <source>
        <strain evidence="3 4">Ug99</strain>
    </source>
</reference>
<keyword evidence="2" id="KW-0812">Transmembrane</keyword>
<accession>A0A5B0Q8T0</accession>